<evidence type="ECO:0000256" key="1">
    <source>
        <dbReference type="ARBA" id="ARBA00022630"/>
    </source>
</evidence>
<dbReference type="InterPro" id="IPR050172">
    <property type="entry name" value="SsuD_RutA_monooxygenase"/>
</dbReference>
<evidence type="ECO:0000313" key="6">
    <source>
        <dbReference type="EMBL" id="HHR40472.1"/>
    </source>
</evidence>
<dbReference type="AlphaFoldDB" id="A0A7C5U742"/>
<evidence type="ECO:0000256" key="4">
    <source>
        <dbReference type="ARBA" id="ARBA00023033"/>
    </source>
</evidence>
<accession>A0A7C5U742</accession>
<sequence length="296" mass="32871">MMKTSFGVCIPNFGNNLSPKAVSAIATQAEEMEYDSVWITDHLLLPSSQRYPYGKIFETLATMAYVAALTERVKIGSSVIVLTMRETVQVAKSLATIDVLSGGRVIAGLGAGWCEEEFQNVGMNFQNRGKRFDESILLMKKLWNGGEISFQGRYYKIVSGVFEPKPVQLSGIPIWVGGNSERALQRALNLAEGWHFTGIPLNLLDQRLAGKNIPQNFVLSGRVTVDFTGKSPKIVKTRAGEERSIISGDVEEVVEQIGEYLERGISYFAVYFGDKTADKYIKDMELFEEEVIPGYV</sequence>
<evidence type="ECO:0000256" key="2">
    <source>
        <dbReference type="ARBA" id="ARBA00022643"/>
    </source>
</evidence>
<evidence type="ECO:0000259" key="5">
    <source>
        <dbReference type="Pfam" id="PF00296"/>
    </source>
</evidence>
<organism evidence="6">
    <name type="scientific">Caldiarchaeum subterraneum</name>
    <dbReference type="NCBI Taxonomy" id="311458"/>
    <lineage>
        <taxon>Archaea</taxon>
        <taxon>Nitrososphaerota</taxon>
        <taxon>Candidatus Caldarchaeales</taxon>
        <taxon>Candidatus Caldarchaeaceae</taxon>
        <taxon>Candidatus Caldarchaeum</taxon>
    </lineage>
</organism>
<dbReference type="PANTHER" id="PTHR42847:SF4">
    <property type="entry name" value="ALKANESULFONATE MONOOXYGENASE-RELATED"/>
    <property type="match status" value="1"/>
</dbReference>
<dbReference type="InterPro" id="IPR019921">
    <property type="entry name" value="Lucif-like_OxRdtase_Rv2161c"/>
</dbReference>
<feature type="domain" description="Luciferase-like" evidence="5">
    <location>
        <begin position="7"/>
        <end position="204"/>
    </location>
</feature>
<dbReference type="Pfam" id="PF00296">
    <property type="entry name" value="Bac_luciferase"/>
    <property type="match status" value="1"/>
</dbReference>
<dbReference type="PANTHER" id="PTHR42847">
    <property type="entry name" value="ALKANESULFONATE MONOOXYGENASE"/>
    <property type="match status" value="1"/>
</dbReference>
<dbReference type="NCBIfam" id="TIGR03619">
    <property type="entry name" value="F420_Rv2161c"/>
    <property type="match status" value="1"/>
</dbReference>
<gene>
    <name evidence="6" type="ORF">ENM42_01445</name>
</gene>
<keyword evidence="2" id="KW-0288">FMN</keyword>
<dbReference type="EMBL" id="DRXS01000076">
    <property type="protein sequence ID" value="HHR40472.1"/>
    <property type="molecule type" value="Genomic_DNA"/>
</dbReference>
<dbReference type="InterPro" id="IPR036661">
    <property type="entry name" value="Luciferase-like_sf"/>
</dbReference>
<dbReference type="InterPro" id="IPR011251">
    <property type="entry name" value="Luciferase-like_dom"/>
</dbReference>
<dbReference type="SUPFAM" id="SSF51679">
    <property type="entry name" value="Bacterial luciferase-like"/>
    <property type="match status" value="1"/>
</dbReference>
<comment type="caution">
    <text evidence="6">The sequence shown here is derived from an EMBL/GenBank/DDBJ whole genome shotgun (WGS) entry which is preliminary data.</text>
</comment>
<keyword evidence="4" id="KW-0503">Monooxygenase</keyword>
<proteinExistence type="predicted"/>
<name>A0A7C5U742_CALS0</name>
<dbReference type="Gene3D" id="3.20.20.30">
    <property type="entry name" value="Luciferase-like domain"/>
    <property type="match status" value="1"/>
</dbReference>
<dbReference type="EC" id="1.-.-.-" evidence="6"/>
<evidence type="ECO:0000256" key="3">
    <source>
        <dbReference type="ARBA" id="ARBA00023002"/>
    </source>
</evidence>
<reference evidence="6" key="1">
    <citation type="journal article" date="2020" name="mSystems">
        <title>Genome- and Community-Level Interaction Insights into Carbon Utilization and Element Cycling Functions of Hydrothermarchaeota in Hydrothermal Sediment.</title>
        <authorList>
            <person name="Zhou Z."/>
            <person name="Liu Y."/>
            <person name="Xu W."/>
            <person name="Pan J."/>
            <person name="Luo Z.H."/>
            <person name="Li M."/>
        </authorList>
    </citation>
    <scope>NUCLEOTIDE SEQUENCE [LARGE SCALE GENOMIC DNA]</scope>
    <source>
        <strain evidence="6">SpSt-1084</strain>
    </source>
</reference>
<keyword evidence="3 6" id="KW-0560">Oxidoreductase</keyword>
<dbReference type="GO" id="GO:0046306">
    <property type="term" value="P:alkanesulfonate catabolic process"/>
    <property type="evidence" value="ECO:0007669"/>
    <property type="project" value="TreeGrafter"/>
</dbReference>
<keyword evidence="1" id="KW-0285">Flavoprotein</keyword>
<dbReference type="GO" id="GO:0008726">
    <property type="term" value="F:alkanesulfonate monooxygenase activity"/>
    <property type="evidence" value="ECO:0007669"/>
    <property type="project" value="TreeGrafter"/>
</dbReference>
<protein>
    <submittedName>
        <fullName evidence="6">TIGR03619 family F420-dependent LLM class oxidoreductase</fullName>
        <ecNumber evidence="6">1.-.-.-</ecNumber>
    </submittedName>
</protein>